<comment type="subcellular location">
    <subcellularLocation>
        <location evidence="1">Nucleus</location>
    </subcellularLocation>
</comment>
<accession>A0ABM1TE86</accession>
<dbReference type="Proteomes" id="UP000694941">
    <property type="component" value="Unplaced"/>
</dbReference>
<feature type="region of interest" description="Disordered" evidence="7">
    <location>
        <begin position="1423"/>
        <end position="1445"/>
    </location>
</feature>
<evidence type="ECO:0000256" key="7">
    <source>
        <dbReference type="SAM" id="MobiDB-lite"/>
    </source>
</evidence>
<dbReference type="InterPro" id="IPR036322">
    <property type="entry name" value="WD40_repeat_dom_sf"/>
</dbReference>
<evidence type="ECO:0000259" key="8">
    <source>
        <dbReference type="PROSITE" id="PS00028"/>
    </source>
</evidence>
<proteinExistence type="predicted"/>
<dbReference type="PANTHER" id="PTHR15052:SF2">
    <property type="entry name" value="GENERAL TRANSCRIPTION FACTOR 3C POLYPEPTIDE 2"/>
    <property type="match status" value="1"/>
</dbReference>
<evidence type="ECO:0000313" key="9">
    <source>
        <dbReference type="Proteomes" id="UP000694941"/>
    </source>
</evidence>
<feature type="compositionally biased region" description="Polar residues" evidence="7">
    <location>
        <begin position="542"/>
        <end position="552"/>
    </location>
</feature>
<evidence type="ECO:0000256" key="2">
    <source>
        <dbReference type="ARBA" id="ARBA00022574"/>
    </source>
</evidence>
<reference evidence="10 11" key="1">
    <citation type="submission" date="2025-05" db="UniProtKB">
        <authorList>
            <consortium name="RefSeq"/>
        </authorList>
    </citation>
    <scope>IDENTIFICATION</scope>
    <source>
        <tissue evidence="10 11">Muscle</tissue>
    </source>
</reference>
<dbReference type="PANTHER" id="PTHR15052">
    <property type="entry name" value="RNA POLYMERASE III TRANSCRIPTION INITIATION FACTOR COMPLEX SUBUNIT"/>
    <property type="match status" value="1"/>
</dbReference>
<gene>
    <name evidence="10 11 12" type="primary">LOC106469911</name>
</gene>
<evidence type="ECO:0000313" key="11">
    <source>
        <dbReference type="RefSeq" id="XP_022254191.1"/>
    </source>
</evidence>
<keyword evidence="3" id="KW-0677">Repeat</keyword>
<dbReference type="PRINTS" id="PR00929">
    <property type="entry name" value="ATHOOK"/>
</dbReference>
<dbReference type="PROSITE" id="PS50082">
    <property type="entry name" value="WD_REPEATS_2"/>
    <property type="match status" value="1"/>
</dbReference>
<dbReference type="PROSITE" id="PS00028">
    <property type="entry name" value="ZINC_FINGER_C2H2_1"/>
    <property type="match status" value="1"/>
</dbReference>
<evidence type="ECO:0000256" key="3">
    <source>
        <dbReference type="ARBA" id="ARBA00022737"/>
    </source>
</evidence>
<evidence type="ECO:0000256" key="5">
    <source>
        <dbReference type="ARBA" id="ARBA00023242"/>
    </source>
</evidence>
<keyword evidence="9" id="KW-1185">Reference proteome</keyword>
<feature type="region of interest" description="Disordered" evidence="7">
    <location>
        <begin position="749"/>
        <end position="768"/>
    </location>
</feature>
<feature type="repeat" description="WD" evidence="6">
    <location>
        <begin position="1890"/>
        <end position="1933"/>
    </location>
</feature>
<dbReference type="InterPro" id="IPR015943">
    <property type="entry name" value="WD40/YVTN_repeat-like_dom_sf"/>
</dbReference>
<evidence type="ECO:0000256" key="6">
    <source>
        <dbReference type="PROSITE-ProRule" id="PRU00221"/>
    </source>
</evidence>
<dbReference type="PROSITE" id="PS50294">
    <property type="entry name" value="WD_REPEATS_REGION"/>
    <property type="match status" value="1"/>
</dbReference>
<feature type="region of interest" description="Disordered" evidence="7">
    <location>
        <begin position="542"/>
        <end position="567"/>
    </location>
</feature>
<dbReference type="InterPro" id="IPR017956">
    <property type="entry name" value="AT_hook_DNA-bd_motif"/>
</dbReference>
<evidence type="ECO:0000313" key="10">
    <source>
        <dbReference type="RefSeq" id="XP_022254190.1"/>
    </source>
</evidence>
<evidence type="ECO:0000256" key="1">
    <source>
        <dbReference type="ARBA" id="ARBA00004123"/>
    </source>
</evidence>
<feature type="compositionally biased region" description="Basic residues" evidence="7">
    <location>
        <begin position="1006"/>
        <end position="1016"/>
    </location>
</feature>
<dbReference type="SMART" id="SM00320">
    <property type="entry name" value="WD40"/>
    <property type="match status" value="4"/>
</dbReference>
<feature type="region of interest" description="Disordered" evidence="7">
    <location>
        <begin position="1193"/>
        <end position="1215"/>
    </location>
</feature>
<dbReference type="SMART" id="SM00355">
    <property type="entry name" value="ZnF_C2H2"/>
    <property type="match status" value="6"/>
</dbReference>
<sequence length="2258" mass="253504">MDDPEEDSLQNSTLSIPSTSCHQGVVVVFAQPDESSDCECSKEENENTNNAETLMQNSYNLRDRDSEEEVSVQFVLDKEEESVSKESPSMEPKPKKKLSKKVPKATYLKDDTLSFAICGKNVIPLKLRETVKPRRISAKLREKWILMTKIKKQIPCPVTSCERTFSNINGIINHYQWCIGLNGKQYSVCQFCSVPVLTENNSEENHVKSKHPERLQIYKTFRRKGFRKKSTLYSSSEDEMNVKKQQQCRKQAQKTLRDENRLNSMVSFSGFEKPRRTYTRENIKPKPILCDEESINSTLNSTMSETNSSSYESNCEDLFLSAFSASEEHTVERGREKENESLPAEICSSNVSKSSTLSFPETKLQSSPSKLNESGQSTSVEDARITLIDSSEESDSCASARTESQVKSDYISCVSSSEYDKTYASPTLLENEDKIVLCNASSSESSLNLELCNTKTIHEVNALNENVPGSVPSTFEENDRTSTQNVNQNGLSFSKSCPTNFTPCKNLNHIERKRLLVTPVLQEEFEPCQKKIKLTHALNINDSHLNSPNNSNDSEKPNFMHSLELSPSSKLNTDHVIESEAKHISINLLEARPLSDGAAEIVSFQNISPNYSAKSQLVKNSPSFTTSSLEKNSPRGKYKSKGVYTSTPTVLFLRPEIDELQVNSPAEKPPSDSVLKDKNFSTTVSEKDNIEFSISPKKISSHDVNLTEHQASRKRNRNIFETLGIRTQSSQATVKKSLSTKSSQCSSVVNGTLSQEKEEHEAPSPTEVPQTCFKMVGDEKHLTVSRNLKPTQISDNSLINTDNSIVLNDADKPGSSLPDNCKDPWYHKASSLNSDEDFADSSGHYTVHNYSFIATEQTGKDNVNNNENQSSMLKSSRKDMLLANILEMSRLKDSLGRRKAVHLFQCRESTRMKGSGRDFTKKKLSAKVSKAREDIAVVSDINCIELTKGSAEPKRMFTRIRSFRRRGRPCGRKYFRSERLEHNKIPPEAYFSLENTSAFCQTSKNFRSRGRGRPRKLREVPRSSKSLSQETMVVSDCNSEKSKEIYSSIEQENGMFGRSQTFENGKGTIISDDLSVVEDYLTDGLQMTTTTLVNKNLIRGTESGRRRRGRPRKTTVHVIEKETVIEESEKAPVNFHISEGSKSCSADTCNSHDTEINDALSMNKVSATETIRGKRKRGRPRAAALHTVERELATGDSGRKAVSFQTSEESNNYSGDSSFYDAELPDTFGIDKLPVRGGYSDRRSRGRNKITSVQATEESKEKDFFCGSCGAKYLTKQLVLLHINNSHNGLAKVNDNTPMSEKEEALALRIALRRAKKLTCQMPSCRKHFTTIGGYLYHRGICGVEGRGYVNCEICGKKLREVSMIPHMKNAHPVKSLETMEEKDETFNEGTKIPKRKAAMKAQQQVQSYIKNLAENVDSKSRTCSVSDSYSGTSSEYDEDEEEKDGYTKRKIQVEDLIPWKGLFSELDVIQKTEEEGSEVLQELEQNNQLICRKNGCGKTFQSIKGLKIHLASCEATLEKTWRCTTCETNFKGIDSLFNHLICNHHEYITAEYANDSKYSLPKRKLHNVFKEYGSERVDKMPFEPAMNWTLDFRKNHYKKELFSQWKPRVKDWEKLSPMESKQYYPELKESPYIRFAYSDNVPEIVPSAWKKLSLFESVSSENSSSSTFFVGGPVWACDWCTVPLGVTTKQYIALSVSLKADGTHSLVDTSAEQGIIQIWDAGILDSNKSERPPQLSLTIAHNFGAVWKLLWCPSGCWEPESGNQCTKEDEESKETLPRLGLMAVACGDGYIRILSIPHPTSLVTDQKDLQAVYRVKPVAVLSPPGEGPCIASKKSICCALSWNKTEGHQLVAGGYASGLLSIWDLMSSSPLLVIESNNHFVKLYPYLSFYAHACCVTSLVWGPVPGGRFLATCSSDRSVKFWDLEDPSVPLSVAKRGLNRDLDWVSHWCGVFVCIDECFNLSKTQTFYKECGYFNYILRVISAHNSTVWKVAVSDWLNVEASCDAAGEVVGTVLCQLMKNVDTLKYICHRRFPIYRIELECLEPRKSDDQPTPASIDNGKNSTHSSVQEEEEEELMKNANVRESTKPVNTDISKECSTTKKSSDDQDEVVTTSCQTKPESIDQEKGIDHPCSSHTSKQTEMVEEKNEGGAEAPVILSTYKEMSNVYGLVLKDTNLQSMKDIPHQDCKRLIRPETMNVTSLNQYPLTSVNTVVWNPNLKSHLWLLSAGQAGLVRITCLPGLHTPSASTIISKMETEKS</sequence>
<feature type="region of interest" description="Disordered" evidence="7">
    <location>
        <begin position="358"/>
        <end position="380"/>
    </location>
</feature>
<name>A0ABM1TE86_LIMPO</name>
<feature type="region of interest" description="Disordered" evidence="7">
    <location>
        <begin position="1005"/>
        <end position="1025"/>
    </location>
</feature>
<feature type="region of interest" description="Disordered" evidence="7">
    <location>
        <begin position="36"/>
        <end position="98"/>
    </location>
</feature>
<keyword evidence="5" id="KW-0539">Nucleus</keyword>
<feature type="compositionally biased region" description="Polar residues" evidence="7">
    <location>
        <begin position="1203"/>
        <end position="1215"/>
    </location>
</feature>
<dbReference type="Pfam" id="PF00400">
    <property type="entry name" value="WD40"/>
    <property type="match status" value="1"/>
</dbReference>
<feature type="compositionally biased region" description="Polar residues" evidence="7">
    <location>
        <begin position="2051"/>
        <end position="2067"/>
    </location>
</feature>
<dbReference type="InterPro" id="IPR052416">
    <property type="entry name" value="GTF3C_component"/>
</dbReference>
<dbReference type="InterPro" id="IPR019775">
    <property type="entry name" value="WD40_repeat_CS"/>
</dbReference>
<dbReference type="RefSeq" id="XP_022254190.1">
    <property type="nucleotide sequence ID" value="XM_022398482.1"/>
</dbReference>
<dbReference type="SMART" id="SM00384">
    <property type="entry name" value="AT_hook"/>
    <property type="match status" value="4"/>
</dbReference>
<feature type="region of interest" description="Disordered" evidence="7">
    <location>
        <begin position="620"/>
        <end position="641"/>
    </location>
</feature>
<dbReference type="RefSeq" id="XP_022254192.1">
    <property type="nucleotide sequence ID" value="XM_022398484.1"/>
</dbReference>
<protein>
    <submittedName>
        <fullName evidence="10 11">Uncharacterized protein LOC106469911</fullName>
    </submittedName>
</protein>
<feature type="region of interest" description="Disordered" evidence="7">
    <location>
        <begin position="329"/>
        <end position="348"/>
    </location>
</feature>
<dbReference type="RefSeq" id="XP_022254191.1">
    <property type="nucleotide sequence ID" value="XM_022398483.1"/>
</dbReference>
<dbReference type="SUPFAM" id="SSF50978">
    <property type="entry name" value="WD40 repeat-like"/>
    <property type="match status" value="1"/>
</dbReference>
<feature type="compositionally biased region" description="Polar residues" evidence="7">
    <location>
        <begin position="620"/>
        <end position="631"/>
    </location>
</feature>
<keyword evidence="2 6" id="KW-0853">WD repeat</keyword>
<dbReference type="InterPro" id="IPR013087">
    <property type="entry name" value="Znf_C2H2_type"/>
</dbReference>
<dbReference type="GeneID" id="106469911"/>
<dbReference type="Gene3D" id="2.130.10.10">
    <property type="entry name" value="YVTN repeat-like/Quinoprotein amine dehydrogenase"/>
    <property type="match status" value="1"/>
</dbReference>
<dbReference type="PROSITE" id="PS00678">
    <property type="entry name" value="WD_REPEATS_1"/>
    <property type="match status" value="1"/>
</dbReference>
<feature type="compositionally biased region" description="Basic and acidic residues" evidence="7">
    <location>
        <begin position="329"/>
        <end position="340"/>
    </location>
</feature>
<dbReference type="Gene3D" id="3.30.160.60">
    <property type="entry name" value="Classic Zinc Finger"/>
    <property type="match status" value="1"/>
</dbReference>
<evidence type="ECO:0000313" key="12">
    <source>
        <dbReference type="RefSeq" id="XP_022254192.1"/>
    </source>
</evidence>
<feature type="compositionally biased region" description="Basic and acidic residues" evidence="7">
    <location>
        <begin position="2093"/>
        <end position="2105"/>
    </location>
</feature>
<keyword evidence="4" id="KW-0804">Transcription</keyword>
<feature type="region of interest" description="Disordered" evidence="7">
    <location>
        <begin position="2047"/>
        <end position="2114"/>
    </location>
</feature>
<dbReference type="InterPro" id="IPR001680">
    <property type="entry name" value="WD40_rpt"/>
</dbReference>
<organism evidence="9 12">
    <name type="scientific">Limulus polyphemus</name>
    <name type="common">Atlantic horseshoe crab</name>
    <dbReference type="NCBI Taxonomy" id="6850"/>
    <lineage>
        <taxon>Eukaryota</taxon>
        <taxon>Metazoa</taxon>
        <taxon>Ecdysozoa</taxon>
        <taxon>Arthropoda</taxon>
        <taxon>Chelicerata</taxon>
        <taxon>Merostomata</taxon>
        <taxon>Xiphosura</taxon>
        <taxon>Limulidae</taxon>
        <taxon>Limulus</taxon>
    </lineage>
</organism>
<evidence type="ECO:0000256" key="4">
    <source>
        <dbReference type="ARBA" id="ARBA00023163"/>
    </source>
</evidence>
<feature type="domain" description="C2H2-type" evidence="8">
    <location>
        <begin position="1266"/>
        <end position="1287"/>
    </location>
</feature>